<dbReference type="Proteomes" id="UP000614058">
    <property type="component" value="Unassembled WGS sequence"/>
</dbReference>
<name>A0ABS1BTR9_9NEIS</name>
<evidence type="ECO:0000313" key="11">
    <source>
        <dbReference type="Proteomes" id="UP000614058"/>
    </source>
</evidence>
<evidence type="ECO:0000256" key="4">
    <source>
        <dbReference type="ARBA" id="ARBA00006389"/>
    </source>
</evidence>
<dbReference type="GO" id="GO:0008924">
    <property type="term" value="F:L-malate dehydrogenase (quinone) activity"/>
    <property type="evidence" value="ECO:0007669"/>
    <property type="project" value="UniProtKB-EC"/>
</dbReference>
<dbReference type="Gene3D" id="3.30.9.10">
    <property type="entry name" value="D-Amino Acid Oxidase, subunit A, domain 2"/>
    <property type="match status" value="1"/>
</dbReference>
<keyword evidence="6 9" id="KW-0285">Flavoprotein</keyword>
<dbReference type="InterPro" id="IPR036188">
    <property type="entry name" value="FAD/NAD-bd_sf"/>
</dbReference>
<gene>
    <name evidence="9 10" type="primary">mqo</name>
    <name evidence="10" type="ORF">JDW22_08665</name>
</gene>
<comment type="cofactor">
    <cofactor evidence="2 9">
        <name>FAD</name>
        <dbReference type="ChEBI" id="CHEBI:57692"/>
    </cofactor>
</comment>
<comment type="caution">
    <text evidence="10">The sequence shown here is derived from an EMBL/GenBank/DDBJ whole genome shotgun (WGS) entry which is preliminary data.</text>
</comment>
<evidence type="ECO:0000256" key="7">
    <source>
        <dbReference type="ARBA" id="ARBA00022827"/>
    </source>
</evidence>
<evidence type="ECO:0000256" key="5">
    <source>
        <dbReference type="ARBA" id="ARBA00022532"/>
    </source>
</evidence>
<proteinExistence type="inferred from homology"/>
<dbReference type="NCBIfam" id="NF003606">
    <property type="entry name" value="PRK05257.2-1"/>
    <property type="match status" value="1"/>
</dbReference>
<protein>
    <recommendedName>
        <fullName evidence="9">Probable malate:quinone oxidoreductase</fullName>
        <ecNumber evidence="9">1.1.5.4</ecNumber>
    </recommendedName>
    <alternativeName>
        <fullName evidence="9">MQO</fullName>
    </alternativeName>
    <alternativeName>
        <fullName evidence="9">Malate dehydrogenase [quinone]</fullName>
    </alternativeName>
</protein>
<dbReference type="RefSeq" id="WP_200522684.1">
    <property type="nucleotide sequence ID" value="NZ_JAEHNZ010000002.1"/>
</dbReference>
<dbReference type="NCBIfam" id="NF003604">
    <property type="entry name" value="PRK05257.1-3"/>
    <property type="match status" value="1"/>
</dbReference>
<keyword evidence="8 9" id="KW-0560">Oxidoreductase</keyword>
<dbReference type="NCBIfam" id="TIGR01320">
    <property type="entry name" value="mal_quin_oxido"/>
    <property type="match status" value="1"/>
</dbReference>
<evidence type="ECO:0000256" key="2">
    <source>
        <dbReference type="ARBA" id="ARBA00001974"/>
    </source>
</evidence>
<accession>A0ABS1BTR9</accession>
<comment type="similarity">
    <text evidence="4 9">Belongs to the MQO family.</text>
</comment>
<dbReference type="Gene3D" id="3.50.50.60">
    <property type="entry name" value="FAD/NAD(P)-binding domain"/>
    <property type="match status" value="1"/>
</dbReference>
<keyword evidence="11" id="KW-1185">Reference proteome</keyword>
<dbReference type="Pfam" id="PF06039">
    <property type="entry name" value="Mqo"/>
    <property type="match status" value="1"/>
</dbReference>
<dbReference type="SUPFAM" id="SSF51905">
    <property type="entry name" value="FAD/NAD(P)-binding domain"/>
    <property type="match status" value="1"/>
</dbReference>
<dbReference type="EC" id="1.1.5.4" evidence="9"/>
<sequence>MMTTSPIPHTNIALIGAGIMSATLGTLLKQLAPEKSITVFERLGAPALESSQESNNAGTGHAALCELNYTPQAADGSISINRAVAINEKFSLSLQLWAHWAKQGCIRQPENFIRRLPHISFVTGERDMQFLRARHTALVQHPLFAAMQYSEDEATLRQWLPLMMHNRPSSQAIAATRIDHGTDVNFGELTRQLFAHLAEQQAEFHYNTEVTAINRTTEQKWTIASLKDGVLQQHTADFVFIGAGGGSLNLLQKTGIPESQHIGGFPVSGLFLVCRNEELIAQHHAKVYGKAKVGAPPMSVPHLDTRYIDGKKALLFGPFAGFTTKFLKHGSICDLPASLKPHNLRTMLTAGIKNRALTQYLIGQVLLSKEQRIQKLREFIPDAREEDWELAQAGQRVQIIKDTANEHGSLQFGTEVIHAQDGSLAALLGASPGASTSVAIMLEVLQKCFSGSLKDWEGSLKTMIPSYGQTLADQPELLARVNAEIEQALFAKQN</sequence>
<keyword evidence="7 9" id="KW-0274">FAD</keyword>
<organism evidence="10 11">
    <name type="scientific">Kingella bonacorsii</name>
    <dbReference type="NCBI Taxonomy" id="2796361"/>
    <lineage>
        <taxon>Bacteria</taxon>
        <taxon>Pseudomonadati</taxon>
        <taxon>Pseudomonadota</taxon>
        <taxon>Betaproteobacteria</taxon>
        <taxon>Neisseriales</taxon>
        <taxon>Neisseriaceae</taxon>
        <taxon>Kingella</taxon>
    </lineage>
</organism>
<dbReference type="NCBIfam" id="NF003611">
    <property type="entry name" value="PRK05257.3-2"/>
    <property type="match status" value="1"/>
</dbReference>
<comment type="catalytic activity">
    <reaction evidence="1 9">
        <text>(S)-malate + a quinone = a quinol + oxaloacetate</text>
        <dbReference type="Rhea" id="RHEA:46012"/>
        <dbReference type="ChEBI" id="CHEBI:15589"/>
        <dbReference type="ChEBI" id="CHEBI:16452"/>
        <dbReference type="ChEBI" id="CHEBI:24646"/>
        <dbReference type="ChEBI" id="CHEBI:132124"/>
        <dbReference type="EC" id="1.1.5.4"/>
    </reaction>
</comment>
<dbReference type="HAMAP" id="MF_00212">
    <property type="entry name" value="MQO"/>
    <property type="match status" value="1"/>
</dbReference>
<dbReference type="NCBIfam" id="NF009875">
    <property type="entry name" value="PRK13339.1"/>
    <property type="match status" value="1"/>
</dbReference>
<dbReference type="EMBL" id="JAEHNZ010000002">
    <property type="protein sequence ID" value="MBK0396638.1"/>
    <property type="molecule type" value="Genomic_DNA"/>
</dbReference>
<evidence type="ECO:0000256" key="8">
    <source>
        <dbReference type="ARBA" id="ARBA00023002"/>
    </source>
</evidence>
<dbReference type="NCBIfam" id="NF003603">
    <property type="entry name" value="PRK05257.1-1"/>
    <property type="match status" value="1"/>
</dbReference>
<comment type="pathway">
    <text evidence="3 9">Carbohydrate metabolism; tricarboxylic acid cycle; oxaloacetate from (S)-malate (quinone route): step 1/1.</text>
</comment>
<dbReference type="PANTHER" id="PTHR43104:SF2">
    <property type="entry name" value="L-2-HYDROXYGLUTARATE DEHYDROGENASE, MITOCHONDRIAL"/>
    <property type="match status" value="1"/>
</dbReference>
<evidence type="ECO:0000256" key="1">
    <source>
        <dbReference type="ARBA" id="ARBA00001139"/>
    </source>
</evidence>
<evidence type="ECO:0000256" key="6">
    <source>
        <dbReference type="ARBA" id="ARBA00022630"/>
    </source>
</evidence>
<reference evidence="10 11" key="1">
    <citation type="journal article" date="2021" name="Pathogens">
        <title>Isolation and Characterization of Kingella bonacorsii sp. nov., A Novel Kingella Species Detected in a Stable Periodontitis Subject.</title>
        <authorList>
            <person name="Antezack A."/>
            <person name="Boxberger M."/>
            <person name="Rolland C."/>
            <person name="Monnet-Corti V."/>
            <person name="La Scola B."/>
        </authorList>
    </citation>
    <scope>NUCLEOTIDE SEQUENCE [LARGE SCALE GENOMIC DNA]</scope>
    <source>
        <strain evidence="10 11">Marseille-Q4569</strain>
    </source>
</reference>
<dbReference type="PANTHER" id="PTHR43104">
    <property type="entry name" value="L-2-HYDROXYGLUTARATE DEHYDROGENASE, MITOCHONDRIAL"/>
    <property type="match status" value="1"/>
</dbReference>
<dbReference type="InterPro" id="IPR006231">
    <property type="entry name" value="MQO"/>
</dbReference>
<evidence type="ECO:0000256" key="9">
    <source>
        <dbReference type="HAMAP-Rule" id="MF_00212"/>
    </source>
</evidence>
<keyword evidence="5 9" id="KW-0816">Tricarboxylic acid cycle</keyword>
<evidence type="ECO:0000256" key="3">
    <source>
        <dbReference type="ARBA" id="ARBA00005012"/>
    </source>
</evidence>
<evidence type="ECO:0000313" key="10">
    <source>
        <dbReference type="EMBL" id="MBK0396638.1"/>
    </source>
</evidence>